<evidence type="ECO:0000259" key="1">
    <source>
        <dbReference type="Pfam" id="PF12867"/>
    </source>
</evidence>
<evidence type="ECO:0000313" key="3">
    <source>
        <dbReference type="Proteomes" id="UP001595989"/>
    </source>
</evidence>
<dbReference type="Pfam" id="PF12867">
    <property type="entry name" value="DinB_2"/>
    <property type="match status" value="1"/>
</dbReference>
<sequence length="163" mass="18968">MEVNEKARKQLMEEIDGISDENLNKKSAENKWSIKQILEHLYLMEEGIANNIQGQLDNGEMINAEDHPIDQTINRQRKVEAPEFARPTEDFATVEEMKEKLATSHRNLQTLADTSDEKLLSERGFPHPFFNDMSLKQWIPFVGYHELRHVQQIREVKIQLGIA</sequence>
<dbReference type="InterPro" id="IPR024775">
    <property type="entry name" value="DinB-like"/>
</dbReference>
<dbReference type="RefSeq" id="WP_390296571.1">
    <property type="nucleotide sequence ID" value="NZ_JBHSFU010000007.1"/>
</dbReference>
<dbReference type="SUPFAM" id="SSF109854">
    <property type="entry name" value="DinB/YfiT-like putative metalloenzymes"/>
    <property type="match status" value="1"/>
</dbReference>
<keyword evidence="3" id="KW-1185">Reference proteome</keyword>
<dbReference type="EMBL" id="JBHSFU010000007">
    <property type="protein sequence ID" value="MFC4559081.1"/>
    <property type="molecule type" value="Genomic_DNA"/>
</dbReference>
<organism evidence="2 3">
    <name type="scientific">Virgibacillus kekensis</name>
    <dbReference type="NCBI Taxonomy" id="202261"/>
    <lineage>
        <taxon>Bacteria</taxon>
        <taxon>Bacillati</taxon>
        <taxon>Bacillota</taxon>
        <taxon>Bacilli</taxon>
        <taxon>Bacillales</taxon>
        <taxon>Bacillaceae</taxon>
        <taxon>Virgibacillus</taxon>
    </lineage>
</organism>
<gene>
    <name evidence="2" type="ORF">ACFO3D_12855</name>
</gene>
<proteinExistence type="predicted"/>
<feature type="domain" description="DinB-like" evidence="1">
    <location>
        <begin position="5"/>
        <end position="153"/>
    </location>
</feature>
<protein>
    <submittedName>
        <fullName evidence="2">DinB family protein</fullName>
    </submittedName>
</protein>
<dbReference type="Gene3D" id="1.20.120.450">
    <property type="entry name" value="dinb family like domain"/>
    <property type="match status" value="1"/>
</dbReference>
<reference evidence="3" key="1">
    <citation type="journal article" date="2019" name="Int. J. Syst. Evol. Microbiol.">
        <title>The Global Catalogue of Microorganisms (GCM) 10K type strain sequencing project: providing services to taxonomists for standard genome sequencing and annotation.</title>
        <authorList>
            <consortium name="The Broad Institute Genomics Platform"/>
            <consortium name="The Broad Institute Genome Sequencing Center for Infectious Disease"/>
            <person name="Wu L."/>
            <person name="Ma J."/>
        </authorList>
    </citation>
    <scope>NUCLEOTIDE SEQUENCE [LARGE SCALE GENOMIC DNA]</scope>
    <source>
        <strain evidence="3">CGMCC 4.7426</strain>
    </source>
</reference>
<accession>A0ABV9DJR1</accession>
<dbReference type="Proteomes" id="UP001595989">
    <property type="component" value="Unassembled WGS sequence"/>
</dbReference>
<name>A0ABV9DJR1_9BACI</name>
<comment type="caution">
    <text evidence="2">The sequence shown here is derived from an EMBL/GenBank/DDBJ whole genome shotgun (WGS) entry which is preliminary data.</text>
</comment>
<evidence type="ECO:0000313" key="2">
    <source>
        <dbReference type="EMBL" id="MFC4559081.1"/>
    </source>
</evidence>
<dbReference type="InterPro" id="IPR034660">
    <property type="entry name" value="DinB/YfiT-like"/>
</dbReference>